<dbReference type="GO" id="GO:0008422">
    <property type="term" value="F:beta-glucosidase activity"/>
    <property type="evidence" value="ECO:0007669"/>
    <property type="project" value="UniProtKB-EC"/>
</dbReference>
<keyword evidence="6 7" id="KW-0326">Glycosidase</keyword>
<dbReference type="InterPro" id="IPR036881">
    <property type="entry name" value="Glyco_hydro_3_C_sf"/>
</dbReference>
<dbReference type="InterPro" id="IPR013783">
    <property type="entry name" value="Ig-like_fold"/>
</dbReference>
<keyword evidence="10" id="KW-1185">Reference proteome</keyword>
<name>A0A9P3LLV2_9APHY</name>
<dbReference type="Pfam" id="PF14310">
    <property type="entry name" value="Fn3-like"/>
    <property type="match status" value="1"/>
</dbReference>
<dbReference type="FunFam" id="3.20.20.300:FF:000006">
    <property type="entry name" value="Beta-glucosidase H"/>
    <property type="match status" value="1"/>
</dbReference>
<sequence length="836" mass="90913">MATRVDIEGLLAKLNLSQKVNLLSGFGWWHTTAVPEAGIPAIRMSDGPNGVRGTRFFNGVPSSCFPSSTGVGSSFDIELASDIGKALADECRAKGCHILLGPTVNTQRSPLGGRGFESFSEDPHLNGTIAAAYINGLQSKGVSATIKHFVANDQEFERFSINSEVSERALREIYLKPFQIAIKDADPWALMTAYNRLNGIHCSENKWLLDGILRKEWGYKGLVMSDWTGTYSTVESIQAGMDLEMPGPTVMRGNAVVRAIVAQKLFPEDIDARVRKILEMLQRAYDSGITFDAPEQSLDTAEVRSLLRKAAADAIVLLKNEKSILPIGRDVGKIAVIGPNAKQAVTSGGGSASLLSTYTVSPLEGIAAAAKEIGAEVEFSVGTLSHQYLPPIDPYILHNGKKGAFFEFWNQSPTDDWLSTTPDFSKTVPPAVWSTSTNSAKCFLADGIDDTKVDEICWLRFTTTFTPDEDGDWEVGMNIAGRGNLFIDEKLIIDLSVNPKQGDSFFGLGTVDVRTVMKGLEAGTQHKVEVRLSNQEFIGRGAPFTTRGGLRIGAIRQIDPEEGLKQAVDLAKKSDVTILVIGLNNDWESEGYDRENLDLPGLTNRLVTEVLAANPKTIVVNQSGTPVEMPWLSDAHTLLQAFYGGNEVGNGMADVIFGKVNPSGKLALTFPKRLEDNPSYPSFGDKPQVHGNIVYNEGIFVGYRGYEVRKLAPLFPFGYGLSYTTFDYSALEVSSVSEDGKFTVSFTVKNTGDVDGREVVQVYIADPESSLPRPVKELKGFVKVGLKDLTLTSHPVCIGFKLRCDGASFSRPLRRAAHPLNAVICSVLTPSKCKKM</sequence>
<comment type="pathway">
    <text evidence="7">Glycan metabolism; cellulose degradation.</text>
</comment>
<keyword evidence="7" id="KW-0624">Polysaccharide degradation</keyword>
<keyword evidence="4 7" id="KW-0378">Hydrolase</keyword>
<dbReference type="PANTHER" id="PTHR42715">
    <property type="entry name" value="BETA-GLUCOSIDASE"/>
    <property type="match status" value="1"/>
</dbReference>
<evidence type="ECO:0000256" key="6">
    <source>
        <dbReference type="ARBA" id="ARBA00023295"/>
    </source>
</evidence>
<dbReference type="EC" id="3.2.1.21" evidence="3 7"/>
<protein>
    <recommendedName>
        <fullName evidence="3 7">beta-glucosidase</fullName>
        <ecNumber evidence="3 7">3.2.1.21</ecNumber>
    </recommendedName>
</protein>
<dbReference type="InterPro" id="IPR019800">
    <property type="entry name" value="Glyco_hydro_3_AS"/>
</dbReference>
<evidence type="ECO:0000256" key="1">
    <source>
        <dbReference type="ARBA" id="ARBA00000448"/>
    </source>
</evidence>
<gene>
    <name evidence="9" type="ORF">PsYK624_161860</name>
</gene>
<evidence type="ECO:0000256" key="2">
    <source>
        <dbReference type="ARBA" id="ARBA00005336"/>
    </source>
</evidence>
<dbReference type="Pfam" id="PF01915">
    <property type="entry name" value="Glyco_hydro_3_C"/>
    <property type="match status" value="1"/>
</dbReference>
<organism evidence="9 10">
    <name type="scientific">Phanerochaete sordida</name>
    <dbReference type="NCBI Taxonomy" id="48140"/>
    <lineage>
        <taxon>Eukaryota</taxon>
        <taxon>Fungi</taxon>
        <taxon>Dikarya</taxon>
        <taxon>Basidiomycota</taxon>
        <taxon>Agaricomycotina</taxon>
        <taxon>Agaricomycetes</taxon>
        <taxon>Polyporales</taxon>
        <taxon>Phanerochaetaceae</taxon>
        <taxon>Phanerochaete</taxon>
    </lineage>
</organism>
<comment type="caution">
    <text evidence="9">The sequence shown here is derived from an EMBL/GenBank/DDBJ whole genome shotgun (WGS) entry which is preliminary data.</text>
</comment>
<dbReference type="InterPro" id="IPR036962">
    <property type="entry name" value="Glyco_hydro_3_N_sf"/>
</dbReference>
<evidence type="ECO:0000256" key="3">
    <source>
        <dbReference type="ARBA" id="ARBA00012744"/>
    </source>
</evidence>
<dbReference type="Gene3D" id="2.60.120.260">
    <property type="entry name" value="Galactose-binding domain-like"/>
    <property type="match status" value="1"/>
</dbReference>
<dbReference type="InterPro" id="IPR050288">
    <property type="entry name" value="Cellulose_deg_GH3"/>
</dbReference>
<evidence type="ECO:0000313" key="9">
    <source>
        <dbReference type="EMBL" id="GJE99911.1"/>
    </source>
</evidence>
<dbReference type="SMART" id="SM01217">
    <property type="entry name" value="Fn3_like"/>
    <property type="match status" value="1"/>
</dbReference>
<dbReference type="InterPro" id="IPR011658">
    <property type="entry name" value="PA14_dom"/>
</dbReference>
<dbReference type="SUPFAM" id="SSF52279">
    <property type="entry name" value="Beta-D-glucan exohydrolase, C-terminal domain"/>
    <property type="match status" value="1"/>
</dbReference>
<evidence type="ECO:0000256" key="4">
    <source>
        <dbReference type="ARBA" id="ARBA00022801"/>
    </source>
</evidence>
<dbReference type="SUPFAM" id="SSF51445">
    <property type="entry name" value="(Trans)glycosidases"/>
    <property type="match status" value="1"/>
</dbReference>
<dbReference type="PROSITE" id="PS51820">
    <property type="entry name" value="PA14"/>
    <property type="match status" value="1"/>
</dbReference>
<dbReference type="PROSITE" id="PS00775">
    <property type="entry name" value="GLYCOSYL_HYDROL_F3"/>
    <property type="match status" value="1"/>
</dbReference>
<accession>A0A9P3LLV2</accession>
<comment type="similarity">
    <text evidence="2 7">Belongs to the glycosyl hydrolase 3 family.</text>
</comment>
<dbReference type="InterPro" id="IPR037524">
    <property type="entry name" value="PA14/GLEYA"/>
</dbReference>
<dbReference type="Gene3D" id="2.60.40.10">
    <property type="entry name" value="Immunoglobulins"/>
    <property type="match status" value="1"/>
</dbReference>
<dbReference type="Pfam" id="PF07691">
    <property type="entry name" value="PA14"/>
    <property type="match status" value="1"/>
</dbReference>
<dbReference type="PANTHER" id="PTHR42715:SF10">
    <property type="entry name" value="BETA-GLUCOSIDASE"/>
    <property type="match status" value="1"/>
</dbReference>
<evidence type="ECO:0000256" key="5">
    <source>
        <dbReference type="ARBA" id="ARBA00023277"/>
    </source>
</evidence>
<dbReference type="AlphaFoldDB" id="A0A9P3LLV2"/>
<dbReference type="InterPro" id="IPR001764">
    <property type="entry name" value="Glyco_hydro_3_N"/>
</dbReference>
<proteinExistence type="inferred from homology"/>
<dbReference type="PRINTS" id="PR00133">
    <property type="entry name" value="GLHYDRLASE3"/>
</dbReference>
<dbReference type="Gene3D" id="3.20.20.300">
    <property type="entry name" value="Glycoside hydrolase, family 3, N-terminal domain"/>
    <property type="match status" value="1"/>
</dbReference>
<feature type="domain" description="PA14" evidence="8">
    <location>
        <begin position="399"/>
        <end position="568"/>
    </location>
</feature>
<dbReference type="Pfam" id="PF00933">
    <property type="entry name" value="Glyco_hydro_3"/>
    <property type="match status" value="1"/>
</dbReference>
<reference evidence="9 10" key="1">
    <citation type="submission" date="2021-08" db="EMBL/GenBank/DDBJ databases">
        <title>Draft Genome Sequence of Phanerochaete sordida strain YK-624.</title>
        <authorList>
            <person name="Mori T."/>
            <person name="Dohra H."/>
            <person name="Suzuki T."/>
            <person name="Kawagishi H."/>
            <person name="Hirai H."/>
        </authorList>
    </citation>
    <scope>NUCLEOTIDE SEQUENCE [LARGE SCALE GENOMIC DNA]</scope>
    <source>
        <strain evidence="9 10">YK-624</strain>
    </source>
</reference>
<comment type="catalytic activity">
    <reaction evidence="1 7">
        <text>Hydrolysis of terminal, non-reducing beta-D-glucosyl residues with release of beta-D-glucose.</text>
        <dbReference type="EC" id="3.2.1.21"/>
    </reaction>
</comment>
<evidence type="ECO:0000313" key="10">
    <source>
        <dbReference type="Proteomes" id="UP000703269"/>
    </source>
</evidence>
<dbReference type="Gene3D" id="3.40.50.1700">
    <property type="entry name" value="Glycoside hydrolase family 3 C-terminal domain"/>
    <property type="match status" value="1"/>
</dbReference>
<evidence type="ECO:0000259" key="8">
    <source>
        <dbReference type="PROSITE" id="PS51820"/>
    </source>
</evidence>
<dbReference type="EMBL" id="BPQB01000125">
    <property type="protein sequence ID" value="GJE99911.1"/>
    <property type="molecule type" value="Genomic_DNA"/>
</dbReference>
<dbReference type="InterPro" id="IPR026891">
    <property type="entry name" value="Fn3-like"/>
</dbReference>
<evidence type="ECO:0000256" key="7">
    <source>
        <dbReference type="RuleBase" id="RU361161"/>
    </source>
</evidence>
<keyword evidence="5 7" id="KW-0119">Carbohydrate metabolism</keyword>
<dbReference type="OrthoDB" id="47059at2759"/>
<dbReference type="GO" id="GO:0009251">
    <property type="term" value="P:glucan catabolic process"/>
    <property type="evidence" value="ECO:0007669"/>
    <property type="project" value="TreeGrafter"/>
</dbReference>
<dbReference type="InterPro" id="IPR002772">
    <property type="entry name" value="Glyco_hydro_3_C"/>
</dbReference>
<dbReference type="InterPro" id="IPR017853">
    <property type="entry name" value="GH"/>
</dbReference>
<dbReference type="Proteomes" id="UP000703269">
    <property type="component" value="Unassembled WGS sequence"/>
</dbReference>